<feature type="compositionally biased region" description="Polar residues" evidence="1">
    <location>
        <begin position="431"/>
        <end position="443"/>
    </location>
</feature>
<feature type="compositionally biased region" description="Low complexity" evidence="1">
    <location>
        <begin position="209"/>
        <end position="238"/>
    </location>
</feature>
<accession>A0A7E4WCT2</accession>
<keyword evidence="2" id="KW-1133">Transmembrane helix</keyword>
<keyword evidence="2" id="KW-0472">Membrane</keyword>
<feature type="compositionally biased region" description="Low complexity" evidence="1">
    <location>
        <begin position="574"/>
        <end position="587"/>
    </location>
</feature>
<evidence type="ECO:0000256" key="2">
    <source>
        <dbReference type="SAM" id="Phobius"/>
    </source>
</evidence>
<feature type="compositionally biased region" description="Low complexity" evidence="1">
    <location>
        <begin position="748"/>
        <end position="765"/>
    </location>
</feature>
<feature type="compositionally biased region" description="Low complexity" evidence="1">
    <location>
        <begin position="309"/>
        <end position="318"/>
    </location>
</feature>
<feature type="transmembrane region" description="Helical" evidence="2">
    <location>
        <begin position="30"/>
        <end position="59"/>
    </location>
</feature>
<feature type="compositionally biased region" description="Low complexity" evidence="1">
    <location>
        <begin position="353"/>
        <end position="363"/>
    </location>
</feature>
<feature type="region of interest" description="Disordered" evidence="1">
    <location>
        <begin position="169"/>
        <end position="452"/>
    </location>
</feature>
<evidence type="ECO:0000313" key="4">
    <source>
        <dbReference type="WBParaSite" id="Pan_g983.t1"/>
    </source>
</evidence>
<dbReference type="WBParaSite" id="Pan_g983.t1">
    <property type="protein sequence ID" value="Pan_g983.t1"/>
    <property type="gene ID" value="Pan_g983"/>
</dbReference>
<reference evidence="3" key="1">
    <citation type="journal article" date="2013" name="Genetics">
        <title>The draft genome and transcriptome of Panagrellus redivivus are shaped by the harsh demands of a free-living lifestyle.</title>
        <authorList>
            <person name="Srinivasan J."/>
            <person name="Dillman A.R."/>
            <person name="Macchietto M.G."/>
            <person name="Heikkinen L."/>
            <person name="Lakso M."/>
            <person name="Fracchia K.M."/>
            <person name="Antoshechkin I."/>
            <person name="Mortazavi A."/>
            <person name="Wong G."/>
            <person name="Sternberg P.W."/>
        </authorList>
    </citation>
    <scope>NUCLEOTIDE SEQUENCE [LARGE SCALE GENOMIC DNA]</scope>
    <source>
        <strain evidence="3">MT8872</strain>
    </source>
</reference>
<feature type="compositionally biased region" description="Low complexity" evidence="1">
    <location>
        <begin position="542"/>
        <end position="555"/>
    </location>
</feature>
<feature type="compositionally biased region" description="Basic and acidic residues" evidence="1">
    <location>
        <begin position="372"/>
        <end position="383"/>
    </location>
</feature>
<feature type="region of interest" description="Disordered" evidence="1">
    <location>
        <begin position="101"/>
        <end position="123"/>
    </location>
</feature>
<keyword evidence="2" id="KW-0812">Transmembrane</keyword>
<protein>
    <submittedName>
        <fullName evidence="4">Flocculation protein FLO11-like</fullName>
    </submittedName>
</protein>
<keyword evidence="3" id="KW-1185">Reference proteome</keyword>
<name>A0A7E4WCT2_PANRE</name>
<dbReference type="Proteomes" id="UP000492821">
    <property type="component" value="Unassembled WGS sequence"/>
</dbReference>
<feature type="compositionally biased region" description="Low complexity" evidence="1">
    <location>
        <begin position="773"/>
        <end position="783"/>
    </location>
</feature>
<dbReference type="AlphaFoldDB" id="A0A7E4WCT2"/>
<feature type="compositionally biased region" description="Low complexity" evidence="1">
    <location>
        <begin position="384"/>
        <end position="426"/>
    </location>
</feature>
<evidence type="ECO:0000313" key="3">
    <source>
        <dbReference type="Proteomes" id="UP000492821"/>
    </source>
</evidence>
<feature type="compositionally biased region" description="Basic residues" evidence="1">
    <location>
        <begin position="239"/>
        <end position="262"/>
    </location>
</feature>
<sequence length="876" mass="95349">MTDSSTQNPVLYHDVYTAVKDHGVVSAEQMVFLLAALFILGIFLLICFAGTILITRWIVSGNNCSKSKCTGDEEEHYRMRQEVSEWKLAQERMRGDLERKMDRERDTGAHKSPSTVIKIDQAPPQTIIDRGRDCHGSAPDMSQIMSLLGQRPLIQTVFSQPSVPMAMPMQPGYNHYQPQAMPPPQGYPFPQLPSDAPPPSQVAKRKKTSSASPSDVLSVSMSRTRATSTPTPTSASSPRKSKKRHRHSRSRTRTPSRSRSHSKSPANYPISKTANKDDTPSTFSTVTTTSKTSDLPELTDSSGDHRTDSTVSVSSHTSDLTEFSDVPAVKPRPNQRSIGQRHRHRRRSKSRTPSKSPTPSSKTNNDLMEFSDSSRKSSSKRSDSTVSSVPSTSTVSTTLTPEKQKSSSPMKSKSSSASRSSSSPMKLVRSNKGSADSTLSVEMSPSAEKEEKKVVKVVELQFKPATAAATTAMLAKYQKTKNRHQMNPQFELVPEESDSPVSTTDLGTSISSSVSSVTSSTITPAPKESVPKESPPKPSPPTTTTRTSPTTSTWTPRPPDVVSTPPTSAKTTDKTSPVTTTGVSTSPIEKAGTLPASPASSLRSDTSKVSSPEMKLEVTQNDESEKHLRRNVPVRPSFAGALADNLAKHGKADHKKAATWRYQFVPDDTKLPKVFRQAPTLPAPELPVDVTQEDESIRREATLHRLHAHPRTIGGVIHTQAARGKFDSTAFAVNEQFVVVPDDEGFRSESQSTQSSAPSTTSSSQPVPPPTSTKPKSTSTRTPNIADKIYQSRNPYWRARIDETAPTHDIANIRHILSPQVETAISKPPSATSPDPSMLTRTRSSRRRDSLTVSAESVVMPAPLNRGLFVRPGPTG</sequence>
<proteinExistence type="predicted"/>
<feature type="region of interest" description="Disordered" evidence="1">
    <location>
        <begin position="744"/>
        <end position="788"/>
    </location>
</feature>
<feature type="region of interest" description="Disordered" evidence="1">
    <location>
        <begin position="825"/>
        <end position="853"/>
    </location>
</feature>
<reference evidence="4" key="2">
    <citation type="submission" date="2020-10" db="UniProtKB">
        <authorList>
            <consortium name="WormBaseParasite"/>
        </authorList>
    </citation>
    <scope>IDENTIFICATION</scope>
</reference>
<feature type="compositionally biased region" description="Low complexity" evidence="1">
    <location>
        <begin position="280"/>
        <end position="293"/>
    </location>
</feature>
<feature type="compositionally biased region" description="Low complexity" evidence="1">
    <location>
        <begin position="508"/>
        <end position="528"/>
    </location>
</feature>
<evidence type="ECO:0000256" key="1">
    <source>
        <dbReference type="SAM" id="MobiDB-lite"/>
    </source>
</evidence>
<organism evidence="3 4">
    <name type="scientific">Panagrellus redivivus</name>
    <name type="common">Microworm</name>
    <dbReference type="NCBI Taxonomy" id="6233"/>
    <lineage>
        <taxon>Eukaryota</taxon>
        <taxon>Metazoa</taxon>
        <taxon>Ecdysozoa</taxon>
        <taxon>Nematoda</taxon>
        <taxon>Chromadorea</taxon>
        <taxon>Rhabditida</taxon>
        <taxon>Tylenchina</taxon>
        <taxon>Panagrolaimomorpha</taxon>
        <taxon>Panagrolaimoidea</taxon>
        <taxon>Panagrolaimidae</taxon>
        <taxon>Panagrellus</taxon>
    </lineage>
</organism>
<feature type="region of interest" description="Disordered" evidence="1">
    <location>
        <begin position="479"/>
        <end position="632"/>
    </location>
</feature>
<feature type="compositionally biased region" description="Polar residues" evidence="1">
    <location>
        <begin position="598"/>
        <end position="610"/>
    </location>
</feature>
<feature type="compositionally biased region" description="Basic residues" evidence="1">
    <location>
        <begin position="339"/>
        <end position="352"/>
    </location>
</feature>
<feature type="compositionally biased region" description="Pro residues" evidence="1">
    <location>
        <begin position="180"/>
        <end position="200"/>
    </location>
</feature>